<keyword evidence="2" id="KW-0472">Membrane</keyword>
<dbReference type="InterPro" id="IPR036291">
    <property type="entry name" value="NAD(P)-bd_dom_sf"/>
</dbReference>
<keyword evidence="2" id="KW-0812">Transmembrane</keyword>
<dbReference type="Gene3D" id="3.40.50.720">
    <property type="entry name" value="NAD(P)-binding Rossmann-like Domain"/>
    <property type="match status" value="1"/>
</dbReference>
<evidence type="ECO:0000259" key="3">
    <source>
        <dbReference type="Pfam" id="PF03435"/>
    </source>
</evidence>
<evidence type="ECO:0000313" key="5">
    <source>
        <dbReference type="Proteomes" id="UP001302745"/>
    </source>
</evidence>
<dbReference type="PANTHER" id="PTHR12286">
    <property type="entry name" value="SACCHAROPINE DEHYDROGENASE-LIKE OXIDOREDUCTASE"/>
    <property type="match status" value="1"/>
</dbReference>
<dbReference type="Proteomes" id="UP001302745">
    <property type="component" value="Unassembled WGS sequence"/>
</dbReference>
<dbReference type="SUPFAM" id="SSF51735">
    <property type="entry name" value="NAD(P)-binding Rossmann-fold domains"/>
    <property type="match status" value="1"/>
</dbReference>
<accession>A0AAN6VSC0</accession>
<dbReference type="PANTHER" id="PTHR12286:SF5">
    <property type="entry name" value="SACCHAROPINE DEHYDROGENASE-LIKE OXIDOREDUCTASE"/>
    <property type="match status" value="1"/>
</dbReference>
<keyword evidence="2" id="KW-1133">Transmembrane helix</keyword>
<dbReference type="InterPro" id="IPR051276">
    <property type="entry name" value="Saccharopine_DH-like_oxidrdct"/>
</dbReference>
<dbReference type="EMBL" id="MU856862">
    <property type="protein sequence ID" value="KAK4156734.1"/>
    <property type="molecule type" value="Genomic_DNA"/>
</dbReference>
<name>A0AAN6VSC0_9PEZI</name>
<comment type="caution">
    <text evidence="4">The sequence shown here is derived from an EMBL/GenBank/DDBJ whole genome shotgun (WGS) entry which is preliminary data.</text>
</comment>
<evidence type="ECO:0000256" key="1">
    <source>
        <dbReference type="ARBA" id="ARBA00038048"/>
    </source>
</evidence>
<dbReference type="GO" id="GO:0005811">
    <property type="term" value="C:lipid droplet"/>
    <property type="evidence" value="ECO:0007669"/>
    <property type="project" value="TreeGrafter"/>
</dbReference>
<reference evidence="4" key="1">
    <citation type="journal article" date="2023" name="Mol. Phylogenet. Evol.">
        <title>Genome-scale phylogeny and comparative genomics of the fungal order Sordariales.</title>
        <authorList>
            <person name="Hensen N."/>
            <person name="Bonometti L."/>
            <person name="Westerberg I."/>
            <person name="Brannstrom I.O."/>
            <person name="Guillou S."/>
            <person name="Cros-Aarteil S."/>
            <person name="Calhoun S."/>
            <person name="Haridas S."/>
            <person name="Kuo A."/>
            <person name="Mondo S."/>
            <person name="Pangilinan J."/>
            <person name="Riley R."/>
            <person name="LaButti K."/>
            <person name="Andreopoulos B."/>
            <person name="Lipzen A."/>
            <person name="Chen C."/>
            <person name="Yan M."/>
            <person name="Daum C."/>
            <person name="Ng V."/>
            <person name="Clum A."/>
            <person name="Steindorff A."/>
            <person name="Ohm R.A."/>
            <person name="Martin F."/>
            <person name="Silar P."/>
            <person name="Natvig D.O."/>
            <person name="Lalanne C."/>
            <person name="Gautier V."/>
            <person name="Ament-Velasquez S.L."/>
            <person name="Kruys A."/>
            <person name="Hutchinson M.I."/>
            <person name="Powell A.J."/>
            <person name="Barry K."/>
            <person name="Miller A.N."/>
            <person name="Grigoriev I.V."/>
            <person name="Debuchy R."/>
            <person name="Gladieux P."/>
            <person name="Hiltunen Thoren M."/>
            <person name="Johannesson H."/>
        </authorList>
    </citation>
    <scope>NUCLEOTIDE SEQUENCE</scope>
    <source>
        <strain evidence="4">CBS 538.74</strain>
    </source>
</reference>
<comment type="similarity">
    <text evidence="1">Belongs to the saccharopine dehydrogenase family.</text>
</comment>
<organism evidence="4 5">
    <name type="scientific">Chaetomidium leptoderma</name>
    <dbReference type="NCBI Taxonomy" id="669021"/>
    <lineage>
        <taxon>Eukaryota</taxon>
        <taxon>Fungi</taxon>
        <taxon>Dikarya</taxon>
        <taxon>Ascomycota</taxon>
        <taxon>Pezizomycotina</taxon>
        <taxon>Sordariomycetes</taxon>
        <taxon>Sordariomycetidae</taxon>
        <taxon>Sordariales</taxon>
        <taxon>Chaetomiaceae</taxon>
        <taxon>Chaetomidium</taxon>
    </lineage>
</organism>
<dbReference type="GO" id="GO:0005886">
    <property type="term" value="C:plasma membrane"/>
    <property type="evidence" value="ECO:0007669"/>
    <property type="project" value="TreeGrafter"/>
</dbReference>
<feature type="domain" description="Saccharopine dehydrogenase NADP binding" evidence="3">
    <location>
        <begin position="12"/>
        <end position="139"/>
    </location>
</feature>
<dbReference type="GO" id="GO:0005739">
    <property type="term" value="C:mitochondrion"/>
    <property type="evidence" value="ECO:0007669"/>
    <property type="project" value="TreeGrafter"/>
</dbReference>
<dbReference type="FunFam" id="3.40.50.720:FF:000592">
    <property type="entry name" value="Similar to saccharopine dehydrogenase"/>
    <property type="match status" value="1"/>
</dbReference>
<feature type="transmembrane region" description="Helical" evidence="2">
    <location>
        <begin position="292"/>
        <end position="314"/>
    </location>
</feature>
<evidence type="ECO:0000313" key="4">
    <source>
        <dbReference type="EMBL" id="KAK4156734.1"/>
    </source>
</evidence>
<reference evidence="4" key="2">
    <citation type="submission" date="2023-05" db="EMBL/GenBank/DDBJ databases">
        <authorList>
            <consortium name="Lawrence Berkeley National Laboratory"/>
            <person name="Steindorff A."/>
            <person name="Hensen N."/>
            <person name="Bonometti L."/>
            <person name="Westerberg I."/>
            <person name="Brannstrom I.O."/>
            <person name="Guillou S."/>
            <person name="Cros-Aarteil S."/>
            <person name="Calhoun S."/>
            <person name="Haridas S."/>
            <person name="Kuo A."/>
            <person name="Mondo S."/>
            <person name="Pangilinan J."/>
            <person name="Riley R."/>
            <person name="Labutti K."/>
            <person name="Andreopoulos B."/>
            <person name="Lipzen A."/>
            <person name="Chen C."/>
            <person name="Yanf M."/>
            <person name="Daum C."/>
            <person name="Ng V."/>
            <person name="Clum A."/>
            <person name="Ohm R."/>
            <person name="Martin F."/>
            <person name="Silar P."/>
            <person name="Natvig D."/>
            <person name="Lalanne C."/>
            <person name="Gautier V."/>
            <person name="Ament-Velasquez S.L."/>
            <person name="Kruys A."/>
            <person name="Hutchinson M.I."/>
            <person name="Powell A.J."/>
            <person name="Barry K."/>
            <person name="Miller A.N."/>
            <person name="Grigoriev I.V."/>
            <person name="Debuchy R."/>
            <person name="Gladieux P."/>
            <person name="Thoren M.H."/>
            <person name="Johannesson H."/>
        </authorList>
    </citation>
    <scope>NUCLEOTIDE SEQUENCE</scope>
    <source>
        <strain evidence="4">CBS 538.74</strain>
    </source>
</reference>
<evidence type="ECO:0000256" key="2">
    <source>
        <dbReference type="SAM" id="Phobius"/>
    </source>
</evidence>
<dbReference type="GO" id="GO:0009247">
    <property type="term" value="P:glycolipid biosynthetic process"/>
    <property type="evidence" value="ECO:0007669"/>
    <property type="project" value="TreeGrafter"/>
</dbReference>
<proteinExistence type="inferred from homology"/>
<protein>
    <submittedName>
        <fullName evidence="4">Saccharopine dehydrogenase-like oxidoreductase</fullName>
    </submittedName>
</protein>
<gene>
    <name evidence="4" type="ORF">C8A00DRAFT_12376</name>
</gene>
<sequence length="427" mass="46280">MPPKQHGRQYDVVVFGATGYTGKYTTQYITTHLPTDLKWAVSGRSQAKLEEVVAECKKLNPDRLQPDLEICSLTDEDLANLAQKTFILITTVGPYGKLGEHAFKACAENGTHYLDVTGEVPFTAKMIKKYESTAKESGALMFPQIGIESAPADLVTWSLASFIRSEFSLTTRDVTVSLHTFKSAASGGTLSTIFTILDNFTLTDLRAAYKPFALSPLPKPTTGQPPKPSLLTRLTGLVTIPSLGLLTTSPAGSTDAALVQRSWGLLATVPSRERQFYGPRFSFREYLRPRNWLTGLAVHFGMVVLGLVIATPWLRRVVARKVVAFQPGEGPPAEVASGDEIEYRGIGRADGGDGGGDDGGERAICRAIFRGSAYYLTGILLAEAASILLQDDVELPGGVYTPACLGQPFIDRLGRAGFQFETKRLEP</sequence>
<keyword evidence="5" id="KW-1185">Reference proteome</keyword>
<dbReference type="Pfam" id="PF03435">
    <property type="entry name" value="Sacchrp_dh_NADP"/>
    <property type="match status" value="1"/>
</dbReference>
<dbReference type="InterPro" id="IPR005097">
    <property type="entry name" value="Sacchrp_dh_NADP-bd"/>
</dbReference>
<dbReference type="AlphaFoldDB" id="A0AAN6VSC0"/>